<dbReference type="Proteomes" id="UP000070373">
    <property type="component" value="Unassembled WGS sequence"/>
</dbReference>
<comment type="caution">
    <text evidence="2">The sequence shown here is derived from an EMBL/GenBank/DDBJ whole genome shotgun (WGS) entry which is preliminary data.</text>
</comment>
<sequence length="63" mass="6858">MLRGFERTGESECELCGKESKKISDSLPLCLECIREKPEGPSPRVNSDAVDSDAGATSTLRTR</sequence>
<evidence type="ECO:0000256" key="1">
    <source>
        <dbReference type="SAM" id="MobiDB-lite"/>
    </source>
</evidence>
<proteinExistence type="predicted"/>
<accession>A0A133UAF8</accession>
<keyword evidence="3" id="KW-1185">Reference proteome</keyword>
<protein>
    <submittedName>
        <fullName evidence="2">Uncharacterized protein</fullName>
    </submittedName>
</protein>
<name>A0A133UAF8_9EURY</name>
<evidence type="ECO:0000313" key="2">
    <source>
        <dbReference type="EMBL" id="KXA91181.1"/>
    </source>
</evidence>
<dbReference type="AlphaFoldDB" id="A0A133UAF8"/>
<organism evidence="2 3">
    <name type="scientific">candidate division MSBL1 archaeon SCGC-AAA259E17</name>
    <dbReference type="NCBI Taxonomy" id="1698263"/>
    <lineage>
        <taxon>Archaea</taxon>
        <taxon>Methanobacteriati</taxon>
        <taxon>Methanobacteriota</taxon>
        <taxon>candidate division MSBL1</taxon>
    </lineage>
</organism>
<reference evidence="2 3" key="1">
    <citation type="journal article" date="2016" name="Sci. Rep.">
        <title>Metabolic traits of an uncultured archaeal lineage -MSBL1- from brine pools of the Red Sea.</title>
        <authorList>
            <person name="Mwirichia R."/>
            <person name="Alam I."/>
            <person name="Rashid M."/>
            <person name="Vinu M."/>
            <person name="Ba-Alawi W."/>
            <person name="Anthony Kamau A."/>
            <person name="Kamanda Ngugi D."/>
            <person name="Goker M."/>
            <person name="Klenk H.P."/>
            <person name="Bajic V."/>
            <person name="Stingl U."/>
        </authorList>
    </citation>
    <scope>NUCLEOTIDE SEQUENCE [LARGE SCALE GENOMIC DNA]</scope>
    <source>
        <strain evidence="2">SCGC-AAA259E17</strain>
    </source>
</reference>
<dbReference type="EMBL" id="LHXN01000120">
    <property type="protein sequence ID" value="KXA91181.1"/>
    <property type="molecule type" value="Genomic_DNA"/>
</dbReference>
<feature type="region of interest" description="Disordered" evidence="1">
    <location>
        <begin position="37"/>
        <end position="63"/>
    </location>
</feature>
<evidence type="ECO:0000313" key="3">
    <source>
        <dbReference type="Proteomes" id="UP000070373"/>
    </source>
</evidence>
<gene>
    <name evidence="2" type="ORF">AKJ64_04885</name>
</gene>